<comment type="caution">
    <text evidence="1">The sequence shown here is derived from an EMBL/GenBank/DDBJ whole genome shotgun (WGS) entry which is preliminary data.</text>
</comment>
<dbReference type="EMBL" id="QSND01000001">
    <property type="protein sequence ID" value="KAA6453140.1"/>
    <property type="molecule type" value="Genomic_DNA"/>
</dbReference>
<dbReference type="Proteomes" id="UP000324326">
    <property type="component" value="Unassembled WGS sequence"/>
</dbReference>
<evidence type="ECO:0000313" key="2">
    <source>
        <dbReference type="Proteomes" id="UP000324326"/>
    </source>
</evidence>
<name>A0A5M8S0H7_9BACI</name>
<dbReference type="AlphaFoldDB" id="A0A5M8S0H7"/>
<sequence>MILTHFGKIEEKNVKGPSYKTAGEHYSLANMMICSIIHELYRYFSAILPLFHQMVRCTAVKPLTAKYI</sequence>
<protein>
    <submittedName>
        <fullName evidence="1">Uncharacterized protein</fullName>
    </submittedName>
</protein>
<proteinExistence type="predicted"/>
<reference evidence="1 2" key="1">
    <citation type="submission" date="2018-08" db="EMBL/GenBank/DDBJ databases">
        <title>Bacillus phenotypic plasticity.</title>
        <authorList>
            <person name="Hurtado E."/>
        </authorList>
    </citation>
    <scope>NUCLEOTIDE SEQUENCE [LARGE SCALE GENOMIC DNA]</scope>
    <source>
        <strain evidence="1 2">427</strain>
    </source>
</reference>
<accession>A0A5M8S0H7</accession>
<organism evidence="1 2">
    <name type="scientific">Bacillus swezeyi</name>
    <dbReference type="NCBI Taxonomy" id="1925020"/>
    <lineage>
        <taxon>Bacteria</taxon>
        <taxon>Bacillati</taxon>
        <taxon>Bacillota</taxon>
        <taxon>Bacilli</taxon>
        <taxon>Bacillales</taxon>
        <taxon>Bacillaceae</taxon>
        <taxon>Bacillus</taxon>
    </lineage>
</organism>
<gene>
    <name evidence="1" type="ORF">DX927_02680</name>
</gene>
<evidence type="ECO:0000313" key="1">
    <source>
        <dbReference type="EMBL" id="KAA6453140.1"/>
    </source>
</evidence>